<keyword evidence="1" id="KW-0472">Membrane</keyword>
<evidence type="ECO:0008006" key="4">
    <source>
        <dbReference type="Google" id="ProtNLM"/>
    </source>
</evidence>
<evidence type="ECO:0000313" key="3">
    <source>
        <dbReference type="Proteomes" id="UP000700908"/>
    </source>
</evidence>
<sequence>MDSKFWKVGSIVAAVLLSLVIFAYYQTPGIWFYIFSYQTGFWTDLTLRDRLMFGLLIPTTISLVSFIVFSRMFAFIKKHIHMDTSAGASKMFRVLIGIDIAFNLVFKLIMPDTDGYGIFIYVNPVFFDFFSIFDCILILCAFMAAWYEPAEDHE</sequence>
<keyword evidence="1" id="KW-1133">Transmembrane helix</keyword>
<keyword evidence="3" id="KW-1185">Reference proteome</keyword>
<name>A0ABS7MJI4_9ACTN</name>
<dbReference type="Proteomes" id="UP000700908">
    <property type="component" value="Unassembled WGS sequence"/>
</dbReference>
<evidence type="ECO:0000256" key="1">
    <source>
        <dbReference type="SAM" id="Phobius"/>
    </source>
</evidence>
<feature type="transmembrane region" description="Helical" evidence="1">
    <location>
        <begin position="5"/>
        <end position="25"/>
    </location>
</feature>
<accession>A0ABS7MJI4</accession>
<gene>
    <name evidence="2" type="ORF">K6V98_04045</name>
</gene>
<proteinExistence type="predicted"/>
<protein>
    <recommendedName>
        <fullName evidence="4">DUF2975 domain-containing protein</fullName>
    </recommendedName>
</protein>
<evidence type="ECO:0000313" key="2">
    <source>
        <dbReference type="EMBL" id="MBY4797529.1"/>
    </source>
</evidence>
<dbReference type="RefSeq" id="WP_222199242.1">
    <property type="nucleotide sequence ID" value="NZ_JAIMFO010000005.1"/>
</dbReference>
<feature type="transmembrane region" description="Helical" evidence="1">
    <location>
        <begin position="91"/>
        <end position="109"/>
    </location>
</feature>
<feature type="transmembrane region" description="Helical" evidence="1">
    <location>
        <begin position="51"/>
        <end position="70"/>
    </location>
</feature>
<feature type="transmembrane region" description="Helical" evidence="1">
    <location>
        <begin position="129"/>
        <end position="147"/>
    </location>
</feature>
<reference evidence="2 3" key="1">
    <citation type="submission" date="2021-08" db="EMBL/GenBank/DDBJ databases">
        <title>Collinsella faecalis sp. nov. isolated from swine faeces.</title>
        <authorList>
            <person name="Oh B.S."/>
            <person name="Lee J.H."/>
        </authorList>
    </citation>
    <scope>NUCLEOTIDE SEQUENCE [LARGE SCALE GENOMIC DNA]</scope>
    <source>
        <strain evidence="2 3">AGMB00827</strain>
    </source>
</reference>
<comment type="caution">
    <text evidence="2">The sequence shown here is derived from an EMBL/GenBank/DDBJ whole genome shotgun (WGS) entry which is preliminary data.</text>
</comment>
<organism evidence="2 3">
    <name type="scientific">Collinsella ureilytica</name>
    <dbReference type="NCBI Taxonomy" id="2869515"/>
    <lineage>
        <taxon>Bacteria</taxon>
        <taxon>Bacillati</taxon>
        <taxon>Actinomycetota</taxon>
        <taxon>Coriobacteriia</taxon>
        <taxon>Coriobacteriales</taxon>
        <taxon>Coriobacteriaceae</taxon>
        <taxon>Collinsella</taxon>
    </lineage>
</organism>
<dbReference type="EMBL" id="JAIMFO010000005">
    <property type="protein sequence ID" value="MBY4797529.1"/>
    <property type="molecule type" value="Genomic_DNA"/>
</dbReference>
<keyword evidence="1" id="KW-0812">Transmembrane</keyword>